<proteinExistence type="inferred from homology"/>
<evidence type="ECO:0000256" key="2">
    <source>
        <dbReference type="ARBA" id="ARBA00022487"/>
    </source>
</evidence>
<keyword evidence="3 5" id="KW-0378">Hydrolase</keyword>
<dbReference type="Gene3D" id="3.40.50.1820">
    <property type="entry name" value="alpha/beta hydrolase"/>
    <property type="match status" value="1"/>
</dbReference>
<dbReference type="InterPro" id="IPR019826">
    <property type="entry name" value="Carboxylesterase_B_AS"/>
</dbReference>
<dbReference type="CDD" id="cd00312">
    <property type="entry name" value="Esterase_lipase"/>
    <property type="match status" value="1"/>
</dbReference>
<dbReference type="InterPro" id="IPR029058">
    <property type="entry name" value="AB_hydrolase_fold"/>
</dbReference>
<dbReference type="EC" id="3.1.1.-" evidence="5"/>
<accession>A0A7R8ZDI2</accession>
<dbReference type="InterPro" id="IPR050309">
    <property type="entry name" value="Type-B_Carboxylest/Lipase"/>
</dbReference>
<name>A0A7R8ZDI2_TIMDO</name>
<evidence type="ECO:0000313" key="7">
    <source>
        <dbReference type="EMBL" id="CAD7203730.1"/>
    </source>
</evidence>
<dbReference type="EMBL" id="OA571052">
    <property type="protein sequence ID" value="CAD7203730.1"/>
    <property type="molecule type" value="Genomic_DNA"/>
</dbReference>
<dbReference type="InterPro" id="IPR002018">
    <property type="entry name" value="CarbesteraseB"/>
</dbReference>
<evidence type="ECO:0000256" key="5">
    <source>
        <dbReference type="RuleBase" id="RU361235"/>
    </source>
</evidence>
<dbReference type="InterPro" id="IPR019819">
    <property type="entry name" value="Carboxylesterase_B_CS"/>
</dbReference>
<protein>
    <recommendedName>
        <fullName evidence="5">Carboxylic ester hydrolase</fullName>
        <ecNumber evidence="5">3.1.1.-</ecNumber>
    </recommendedName>
</protein>
<dbReference type="PROSITE" id="PS00122">
    <property type="entry name" value="CARBOXYLESTERASE_B_1"/>
    <property type="match status" value="1"/>
</dbReference>
<dbReference type="GO" id="GO:0052689">
    <property type="term" value="F:carboxylic ester hydrolase activity"/>
    <property type="evidence" value="ECO:0007669"/>
    <property type="project" value="UniProtKB-KW"/>
</dbReference>
<feature type="domain" description="Carboxylesterase type B" evidence="6">
    <location>
        <begin position="5"/>
        <end position="525"/>
    </location>
</feature>
<dbReference type="PANTHER" id="PTHR11559">
    <property type="entry name" value="CARBOXYLESTERASE"/>
    <property type="match status" value="1"/>
</dbReference>
<evidence type="ECO:0000256" key="1">
    <source>
        <dbReference type="ARBA" id="ARBA00005964"/>
    </source>
</evidence>
<reference evidence="7" key="1">
    <citation type="submission" date="2020-11" db="EMBL/GenBank/DDBJ databases">
        <authorList>
            <person name="Tran Van P."/>
        </authorList>
    </citation>
    <scope>NUCLEOTIDE SEQUENCE</scope>
</reference>
<evidence type="ECO:0000256" key="4">
    <source>
        <dbReference type="ARBA" id="ARBA00023180"/>
    </source>
</evidence>
<sequence>MVGVEVEVIEGTLRGRVVTSHPDKIYYSFQGVPYAKPPVGELRFKSPRAPDPWKGIRDATTEGSMCLQFKDELEGSEDCLYLNIYTPKLPGQDGGTLQPVMVFIHGGGLYFGSGNADRYGPGHLVDAGVILVTLNYRLGILGFLGVPHPEVSVNAGMKDQVAALRWVRDNIAQFGGDPENVTLFGESAGGSAVELHMMSPMSKGRCEAVLQTTLRACGLFHKAISQSGSSLAPFAYIRSSKDRAFRLAEALGHKTDSTDSLVKFLQNTPAETLVLHHRKGLSEEHFLKGLNPFLSTVEFAEQEGVEVFLPGEPEDLLDRGEVHKVPYITGINNMEGKTSVLDVLEDESLWRNKEETFERYVPADLGLPVGSVQSVQLAKRIKQFYFGDQPLSKNSMAGLINLLSDIKFVNSHWLSVKKHICLQKYPVYEYQFCFDGKLNRAAHTDELPYLFTQTEKVVDVDPKSPEMIVLRRMVEMWTNFAKTGNPNSRSEVIWTPITSSETSYLVIDVEQTIKSSLEKARMEFWEQDCMLQGAIVTAGLTSIAYQTVTPEEFLGEKVSIAVRLQD</sequence>
<dbReference type="Pfam" id="PF00135">
    <property type="entry name" value="COesterase"/>
    <property type="match status" value="1"/>
</dbReference>
<comment type="similarity">
    <text evidence="1 5">Belongs to the type-B carboxylesterase/lipase family.</text>
</comment>
<dbReference type="AlphaFoldDB" id="A0A7R8ZDI2"/>
<dbReference type="PROSITE" id="PS00941">
    <property type="entry name" value="CARBOXYLESTERASE_B_2"/>
    <property type="match status" value="1"/>
</dbReference>
<keyword evidence="2" id="KW-0719">Serine esterase</keyword>
<gene>
    <name evidence="7" type="ORF">TDIB3V08_LOCUS9895</name>
</gene>
<evidence type="ECO:0000259" key="6">
    <source>
        <dbReference type="Pfam" id="PF00135"/>
    </source>
</evidence>
<keyword evidence="4" id="KW-0325">Glycoprotein</keyword>
<organism evidence="7">
    <name type="scientific">Timema douglasi</name>
    <name type="common">Walking stick</name>
    <dbReference type="NCBI Taxonomy" id="61478"/>
    <lineage>
        <taxon>Eukaryota</taxon>
        <taxon>Metazoa</taxon>
        <taxon>Ecdysozoa</taxon>
        <taxon>Arthropoda</taxon>
        <taxon>Hexapoda</taxon>
        <taxon>Insecta</taxon>
        <taxon>Pterygota</taxon>
        <taxon>Neoptera</taxon>
        <taxon>Polyneoptera</taxon>
        <taxon>Phasmatodea</taxon>
        <taxon>Timematodea</taxon>
        <taxon>Timematoidea</taxon>
        <taxon>Timematidae</taxon>
        <taxon>Timema</taxon>
    </lineage>
</organism>
<dbReference type="SUPFAM" id="SSF53474">
    <property type="entry name" value="alpha/beta-Hydrolases"/>
    <property type="match status" value="1"/>
</dbReference>
<evidence type="ECO:0000256" key="3">
    <source>
        <dbReference type="ARBA" id="ARBA00022801"/>
    </source>
</evidence>